<dbReference type="PANTHER" id="PTHR15710">
    <property type="entry name" value="E3 UBIQUITIN-PROTEIN LIGASE PRAJA"/>
    <property type="match status" value="1"/>
</dbReference>
<comment type="caution">
    <text evidence="11">The sequence shown here is derived from an EMBL/GenBank/DDBJ whole genome shotgun (WGS) entry which is preliminary data.</text>
</comment>
<accession>A0A8T2T6L2</accession>
<sequence length="545" mass="59096">MASATFWCYSCEDTVRVSSSSSAIVCPNCGSGFVEEISSDSGLLMMPRSPRFREGSRMDDDDSFRRVPENSPSLFERSLLRRLLFGNRSSRQSFEGPISLQQALEISSLLQRSGNSETENIRADNTGSRTPLDISIINSEENDWSGIFEDREGLDLSITGRNPVGGNDLNMDEPRGDTNTPRPFQILLQRILSGIFQNGCSGSPPASKAAIAAMRTFKIGIQSSDSGVFDIPQVSLSECAVCKEMFEVGVEVKEMPCKHFYHSTCILPWLELHSSCPLCRKEMPAEEGDQASSSAISESTARGTRVRPTIVLIGISRTGVLVFSFIVLGNDNSNEAATTATQEVEQNMQMRGSVDSASEVGHEDGQSGGGMSIDAASSEAQVGDDENIDESLDSDAVVQVGSDSSMEPCHLMLSSTRGDVDDSLEKVSSGQRNELPCLYEEQSESNSAAGNPFAKVCTGRVEEECFSDDEVVPTSAHERAESSRDRTLQQLMVDNEAESSSGSRGRSFFAWVFGRNSGYFTPFSNTENSADDTTSNNDDADENST</sequence>
<dbReference type="GO" id="GO:0016567">
    <property type="term" value="P:protein ubiquitination"/>
    <property type="evidence" value="ECO:0007669"/>
    <property type="project" value="UniProtKB-ARBA"/>
</dbReference>
<dbReference type="InterPro" id="IPR013083">
    <property type="entry name" value="Znf_RING/FYVE/PHD"/>
</dbReference>
<dbReference type="InterPro" id="IPR001841">
    <property type="entry name" value="Znf_RING"/>
</dbReference>
<gene>
    <name evidence="11" type="ORF">KP509_14G002100</name>
</gene>
<dbReference type="Pfam" id="PF13639">
    <property type="entry name" value="zf-RING_2"/>
    <property type="match status" value="1"/>
</dbReference>
<dbReference type="GO" id="GO:0008270">
    <property type="term" value="F:zinc ion binding"/>
    <property type="evidence" value="ECO:0007669"/>
    <property type="project" value="UniProtKB-KW"/>
</dbReference>
<dbReference type="GO" id="GO:0005737">
    <property type="term" value="C:cytoplasm"/>
    <property type="evidence" value="ECO:0007669"/>
    <property type="project" value="TreeGrafter"/>
</dbReference>
<feature type="region of interest" description="Disordered" evidence="9">
    <location>
        <begin position="521"/>
        <end position="545"/>
    </location>
</feature>
<keyword evidence="7" id="KW-0862">Zinc</keyword>
<keyword evidence="12" id="KW-1185">Reference proteome</keyword>
<evidence type="ECO:0000256" key="3">
    <source>
        <dbReference type="ARBA" id="ARBA00022679"/>
    </source>
</evidence>
<keyword evidence="4" id="KW-0479">Metal-binding</keyword>
<dbReference type="FunFam" id="3.30.40.10:FF:000127">
    <property type="entry name" value="E3 ubiquitin-protein ligase RNF181"/>
    <property type="match status" value="1"/>
</dbReference>
<dbReference type="SMART" id="SM00184">
    <property type="entry name" value="RING"/>
    <property type="match status" value="1"/>
</dbReference>
<dbReference type="EMBL" id="CM035419">
    <property type="protein sequence ID" value="KAH7414619.1"/>
    <property type="molecule type" value="Genomic_DNA"/>
</dbReference>
<evidence type="ECO:0000256" key="9">
    <source>
        <dbReference type="SAM" id="MobiDB-lite"/>
    </source>
</evidence>
<dbReference type="AlphaFoldDB" id="A0A8T2T6L2"/>
<dbReference type="InterPro" id="IPR039525">
    <property type="entry name" value="RNF126-like_zinc-ribbon"/>
</dbReference>
<feature type="region of interest" description="Disordered" evidence="9">
    <location>
        <begin position="348"/>
        <end position="385"/>
    </location>
</feature>
<keyword evidence="5 8" id="KW-0863">Zinc-finger</keyword>
<evidence type="ECO:0000256" key="6">
    <source>
        <dbReference type="ARBA" id="ARBA00022786"/>
    </source>
</evidence>
<dbReference type="Proteomes" id="UP000825935">
    <property type="component" value="Chromosome 14"/>
</dbReference>
<dbReference type="OrthoDB" id="8062037at2759"/>
<feature type="domain" description="RING-type" evidence="10">
    <location>
        <begin position="239"/>
        <end position="280"/>
    </location>
</feature>
<comment type="catalytic activity">
    <reaction evidence="1">
        <text>S-ubiquitinyl-[E2 ubiquitin-conjugating enzyme]-L-cysteine + [acceptor protein]-L-lysine = [E2 ubiquitin-conjugating enzyme]-L-cysteine + N(6)-ubiquitinyl-[acceptor protein]-L-lysine.</text>
        <dbReference type="EC" id="2.3.2.27"/>
    </reaction>
</comment>
<evidence type="ECO:0000256" key="8">
    <source>
        <dbReference type="PROSITE-ProRule" id="PRU00175"/>
    </source>
</evidence>
<evidence type="ECO:0000313" key="11">
    <source>
        <dbReference type="EMBL" id="KAH7414619.1"/>
    </source>
</evidence>
<dbReference type="Pfam" id="PF14369">
    <property type="entry name" value="Zn_ribbon_19"/>
    <property type="match status" value="1"/>
</dbReference>
<name>A0A8T2T6L2_CERRI</name>
<evidence type="ECO:0000256" key="2">
    <source>
        <dbReference type="ARBA" id="ARBA00012483"/>
    </source>
</evidence>
<evidence type="ECO:0000256" key="4">
    <source>
        <dbReference type="ARBA" id="ARBA00022723"/>
    </source>
</evidence>
<dbReference type="PANTHER" id="PTHR15710:SF217">
    <property type="entry name" value="E3 UBIQUITIN-PROTEIN LIGASE RDUF2"/>
    <property type="match status" value="1"/>
</dbReference>
<dbReference type="CDD" id="cd16667">
    <property type="entry name" value="RING-H2_RNF126-like"/>
    <property type="match status" value="1"/>
</dbReference>
<proteinExistence type="predicted"/>
<evidence type="ECO:0000313" key="12">
    <source>
        <dbReference type="Proteomes" id="UP000825935"/>
    </source>
</evidence>
<evidence type="ECO:0000256" key="5">
    <source>
        <dbReference type="ARBA" id="ARBA00022771"/>
    </source>
</evidence>
<evidence type="ECO:0000256" key="1">
    <source>
        <dbReference type="ARBA" id="ARBA00000900"/>
    </source>
</evidence>
<feature type="compositionally biased region" description="Low complexity" evidence="9">
    <location>
        <begin position="524"/>
        <end position="537"/>
    </location>
</feature>
<organism evidence="11 12">
    <name type="scientific">Ceratopteris richardii</name>
    <name type="common">Triangle waterfern</name>
    <dbReference type="NCBI Taxonomy" id="49495"/>
    <lineage>
        <taxon>Eukaryota</taxon>
        <taxon>Viridiplantae</taxon>
        <taxon>Streptophyta</taxon>
        <taxon>Embryophyta</taxon>
        <taxon>Tracheophyta</taxon>
        <taxon>Polypodiopsida</taxon>
        <taxon>Polypodiidae</taxon>
        <taxon>Polypodiales</taxon>
        <taxon>Pteridineae</taxon>
        <taxon>Pteridaceae</taxon>
        <taxon>Parkerioideae</taxon>
        <taxon>Ceratopteris</taxon>
    </lineage>
</organism>
<dbReference type="PROSITE" id="PS50089">
    <property type="entry name" value="ZF_RING_2"/>
    <property type="match status" value="1"/>
</dbReference>
<dbReference type="SUPFAM" id="SSF57850">
    <property type="entry name" value="RING/U-box"/>
    <property type="match status" value="1"/>
</dbReference>
<dbReference type="GO" id="GO:0061630">
    <property type="term" value="F:ubiquitin protein ligase activity"/>
    <property type="evidence" value="ECO:0007669"/>
    <property type="project" value="UniProtKB-EC"/>
</dbReference>
<reference evidence="11" key="1">
    <citation type="submission" date="2021-08" db="EMBL/GenBank/DDBJ databases">
        <title>WGS assembly of Ceratopteris richardii.</title>
        <authorList>
            <person name="Marchant D.B."/>
            <person name="Chen G."/>
            <person name="Jenkins J."/>
            <person name="Shu S."/>
            <person name="Leebens-Mack J."/>
            <person name="Grimwood J."/>
            <person name="Schmutz J."/>
            <person name="Soltis P."/>
            <person name="Soltis D."/>
            <person name="Chen Z.-H."/>
        </authorList>
    </citation>
    <scope>NUCLEOTIDE SEQUENCE</scope>
    <source>
        <strain evidence="11">Whitten #5841</strain>
        <tissue evidence="11">Leaf</tissue>
    </source>
</reference>
<dbReference type="Gene3D" id="3.30.40.10">
    <property type="entry name" value="Zinc/RING finger domain, C3HC4 (zinc finger)"/>
    <property type="match status" value="1"/>
</dbReference>
<keyword evidence="3" id="KW-0808">Transferase</keyword>
<dbReference type="EC" id="2.3.2.27" evidence="2"/>
<protein>
    <recommendedName>
        <fullName evidence="2">RING-type E3 ubiquitin transferase</fullName>
        <ecNumber evidence="2">2.3.2.27</ecNumber>
    </recommendedName>
</protein>
<keyword evidence="6" id="KW-0833">Ubl conjugation pathway</keyword>
<evidence type="ECO:0000259" key="10">
    <source>
        <dbReference type="PROSITE" id="PS50089"/>
    </source>
</evidence>
<evidence type="ECO:0000256" key="7">
    <source>
        <dbReference type="ARBA" id="ARBA00022833"/>
    </source>
</evidence>